<dbReference type="SUPFAM" id="SSF75632">
    <property type="entry name" value="Cullin homology domain"/>
    <property type="match status" value="1"/>
</dbReference>
<dbReference type="GO" id="GO:0070979">
    <property type="term" value="P:protein K11-linked ubiquitination"/>
    <property type="evidence" value="ECO:0007669"/>
    <property type="project" value="TreeGrafter"/>
</dbReference>
<evidence type="ECO:0000313" key="3">
    <source>
        <dbReference type="Proteomes" id="UP000887574"/>
    </source>
</evidence>
<dbReference type="InterPro" id="IPR044554">
    <property type="entry name" value="ANAPC2"/>
</dbReference>
<keyword evidence="3" id="KW-1185">Reference proteome</keyword>
<reference evidence="4" key="1">
    <citation type="submission" date="2022-11" db="UniProtKB">
        <authorList>
            <consortium name="WormBaseParasite"/>
        </authorList>
    </citation>
    <scope>IDENTIFICATION</scope>
</reference>
<organism evidence="3 4">
    <name type="scientific">Ditylenchus dipsaci</name>
    <dbReference type="NCBI Taxonomy" id="166011"/>
    <lineage>
        <taxon>Eukaryota</taxon>
        <taxon>Metazoa</taxon>
        <taxon>Ecdysozoa</taxon>
        <taxon>Nematoda</taxon>
        <taxon>Chromadorea</taxon>
        <taxon>Rhabditida</taxon>
        <taxon>Tylenchina</taxon>
        <taxon>Tylenchomorpha</taxon>
        <taxon>Sphaerularioidea</taxon>
        <taxon>Anguinidae</taxon>
        <taxon>Anguininae</taxon>
        <taxon>Ditylenchus</taxon>
    </lineage>
</organism>
<accession>A0A915D362</accession>
<sequence length="415" mass="47887">MSTRKCAERAAIDLVVAKAFDLLVLHSSAKTNLKLKRLIDENGGYGIQQLARELDREIQRRVMDSEVLTHSLLEVYLALTQASRLFKEIGAVCARLSAFIKTRSDLVNTLVGLLSQEEHHIISNSNSEHLKAFSDEYISIEDDNDEDTWFKWMPLPRLENIDHEPKFGSNLTSTLFSIFGSKEKFLEQYQKELASRLVSKGWSKLMQFEVLGILKKMFSDREMEGCEVMLWDIRNSEKLLTRSDKGHDIISRLPFVIHPKILSSEYWPDSFISCSNSGSSFHAIHHSVFPALKQIEKYFTRISLSKRHLNWSPFENSGNTLEIELEICDPRSIKTLPAMLYEVSLIDAVIISLFLEKEKWTFEELKLSTGLETLLIRQAIHRWFSKGLLKCHNFEEKILVVELVCLPTMNLYLTR</sequence>
<proteinExistence type="inferred from homology"/>
<dbReference type="Gene3D" id="3.30.230.130">
    <property type="entry name" value="Cullin, Chain C, Domain 2"/>
    <property type="match status" value="1"/>
</dbReference>
<dbReference type="WBParaSite" id="jg15352">
    <property type="protein sequence ID" value="jg15352"/>
    <property type="gene ID" value="jg15352"/>
</dbReference>
<dbReference type="GO" id="GO:0005680">
    <property type="term" value="C:anaphase-promoting complex"/>
    <property type="evidence" value="ECO:0007669"/>
    <property type="project" value="TreeGrafter"/>
</dbReference>
<dbReference type="PROSITE" id="PS50069">
    <property type="entry name" value="CULLIN_2"/>
    <property type="match status" value="1"/>
</dbReference>
<dbReference type="Proteomes" id="UP000887574">
    <property type="component" value="Unplaced"/>
</dbReference>
<dbReference type="GO" id="GO:0031625">
    <property type="term" value="F:ubiquitin protein ligase binding"/>
    <property type="evidence" value="ECO:0007669"/>
    <property type="project" value="InterPro"/>
</dbReference>
<evidence type="ECO:0000259" key="2">
    <source>
        <dbReference type="PROSITE" id="PS50069"/>
    </source>
</evidence>
<dbReference type="Gene3D" id="1.20.1310.10">
    <property type="entry name" value="Cullin Repeats"/>
    <property type="match status" value="1"/>
</dbReference>
<evidence type="ECO:0000256" key="1">
    <source>
        <dbReference type="PROSITE-ProRule" id="PRU00330"/>
    </source>
</evidence>
<dbReference type="GO" id="GO:0007091">
    <property type="term" value="P:metaphase/anaphase transition of mitotic cell cycle"/>
    <property type="evidence" value="ECO:0007669"/>
    <property type="project" value="TreeGrafter"/>
</dbReference>
<dbReference type="GO" id="GO:0006511">
    <property type="term" value="P:ubiquitin-dependent protein catabolic process"/>
    <property type="evidence" value="ECO:0007669"/>
    <property type="project" value="InterPro"/>
</dbReference>
<dbReference type="PANTHER" id="PTHR45957">
    <property type="entry name" value="ANAPHASE-PROMOTING COMPLEX SUBUNIT 2"/>
    <property type="match status" value="1"/>
</dbReference>
<name>A0A915D362_9BILA</name>
<evidence type="ECO:0000313" key="4">
    <source>
        <dbReference type="WBParaSite" id="jg15352"/>
    </source>
</evidence>
<dbReference type="InterPro" id="IPR036317">
    <property type="entry name" value="Cullin_homology_sf"/>
</dbReference>
<feature type="domain" description="Cullin family profile" evidence="2">
    <location>
        <begin position="174"/>
        <end position="384"/>
    </location>
</feature>
<dbReference type="AlphaFoldDB" id="A0A915D362"/>
<dbReference type="PANTHER" id="PTHR45957:SF1">
    <property type="entry name" value="ANAPHASE-PROMOTING COMPLEX SUBUNIT 2"/>
    <property type="match status" value="1"/>
</dbReference>
<comment type="similarity">
    <text evidence="1">Belongs to the cullin family.</text>
</comment>
<protein>
    <submittedName>
        <fullName evidence="4">Cullin family profile domain-containing protein</fullName>
    </submittedName>
</protein>
<dbReference type="InterPro" id="IPR016158">
    <property type="entry name" value="Cullin_homology"/>
</dbReference>